<protein>
    <recommendedName>
        <fullName evidence="2">G domain-containing protein</fullName>
    </recommendedName>
</protein>
<dbReference type="AlphaFoldDB" id="A0A4Y7S9Q7"/>
<keyword evidence="4" id="KW-1185">Reference proteome</keyword>
<dbReference type="EMBL" id="QPFP01000275">
    <property type="protein sequence ID" value="TEB18247.1"/>
    <property type="molecule type" value="Genomic_DNA"/>
</dbReference>
<feature type="domain" description="G" evidence="2">
    <location>
        <begin position="28"/>
        <end position="137"/>
    </location>
</feature>
<dbReference type="InterPro" id="IPR027417">
    <property type="entry name" value="P-loop_NTPase"/>
</dbReference>
<dbReference type="OrthoDB" id="8954335at2759"/>
<dbReference type="Pfam" id="PF01926">
    <property type="entry name" value="MMR_HSR1"/>
    <property type="match status" value="1"/>
</dbReference>
<evidence type="ECO:0000259" key="2">
    <source>
        <dbReference type="Pfam" id="PF01926"/>
    </source>
</evidence>
<evidence type="ECO:0000256" key="1">
    <source>
        <dbReference type="SAM" id="Coils"/>
    </source>
</evidence>
<reference evidence="3 4" key="1">
    <citation type="journal article" date="2019" name="Nat. Ecol. Evol.">
        <title>Megaphylogeny resolves global patterns of mushroom evolution.</title>
        <authorList>
            <person name="Varga T."/>
            <person name="Krizsan K."/>
            <person name="Foldi C."/>
            <person name="Dima B."/>
            <person name="Sanchez-Garcia M."/>
            <person name="Sanchez-Ramirez S."/>
            <person name="Szollosi G.J."/>
            <person name="Szarkandi J.G."/>
            <person name="Papp V."/>
            <person name="Albert L."/>
            <person name="Andreopoulos W."/>
            <person name="Angelini C."/>
            <person name="Antonin V."/>
            <person name="Barry K.W."/>
            <person name="Bougher N.L."/>
            <person name="Buchanan P."/>
            <person name="Buyck B."/>
            <person name="Bense V."/>
            <person name="Catcheside P."/>
            <person name="Chovatia M."/>
            <person name="Cooper J."/>
            <person name="Damon W."/>
            <person name="Desjardin D."/>
            <person name="Finy P."/>
            <person name="Geml J."/>
            <person name="Haridas S."/>
            <person name="Hughes K."/>
            <person name="Justo A."/>
            <person name="Karasinski D."/>
            <person name="Kautmanova I."/>
            <person name="Kiss B."/>
            <person name="Kocsube S."/>
            <person name="Kotiranta H."/>
            <person name="LaButti K.M."/>
            <person name="Lechner B.E."/>
            <person name="Liimatainen K."/>
            <person name="Lipzen A."/>
            <person name="Lukacs Z."/>
            <person name="Mihaltcheva S."/>
            <person name="Morgado L.N."/>
            <person name="Niskanen T."/>
            <person name="Noordeloos M.E."/>
            <person name="Ohm R.A."/>
            <person name="Ortiz-Santana B."/>
            <person name="Ovrebo C."/>
            <person name="Racz N."/>
            <person name="Riley R."/>
            <person name="Savchenko A."/>
            <person name="Shiryaev A."/>
            <person name="Soop K."/>
            <person name="Spirin V."/>
            <person name="Szebenyi C."/>
            <person name="Tomsovsky M."/>
            <person name="Tulloss R.E."/>
            <person name="Uehling J."/>
            <person name="Grigoriev I.V."/>
            <person name="Vagvolgyi C."/>
            <person name="Papp T."/>
            <person name="Martin F.M."/>
            <person name="Miettinen O."/>
            <person name="Hibbett D.S."/>
            <person name="Nagy L.G."/>
        </authorList>
    </citation>
    <scope>NUCLEOTIDE SEQUENCE [LARGE SCALE GENOMIC DNA]</scope>
    <source>
        <strain evidence="3 4">FP101781</strain>
    </source>
</reference>
<name>A0A4Y7S9Q7_COPMI</name>
<feature type="coiled-coil region" evidence="1">
    <location>
        <begin position="270"/>
        <end position="297"/>
    </location>
</feature>
<dbReference type="CDD" id="cd00882">
    <property type="entry name" value="Ras_like_GTPase"/>
    <property type="match status" value="1"/>
</dbReference>
<organism evidence="3 4">
    <name type="scientific">Coprinellus micaceus</name>
    <name type="common">Glistening ink-cap mushroom</name>
    <name type="synonym">Coprinus micaceus</name>
    <dbReference type="NCBI Taxonomy" id="71717"/>
    <lineage>
        <taxon>Eukaryota</taxon>
        <taxon>Fungi</taxon>
        <taxon>Dikarya</taxon>
        <taxon>Basidiomycota</taxon>
        <taxon>Agaricomycotina</taxon>
        <taxon>Agaricomycetes</taxon>
        <taxon>Agaricomycetidae</taxon>
        <taxon>Agaricales</taxon>
        <taxon>Agaricineae</taxon>
        <taxon>Psathyrellaceae</taxon>
        <taxon>Coprinellus</taxon>
    </lineage>
</organism>
<dbReference type="Proteomes" id="UP000298030">
    <property type="component" value="Unassembled WGS sequence"/>
</dbReference>
<dbReference type="SUPFAM" id="SSF52540">
    <property type="entry name" value="P-loop containing nucleoside triphosphate hydrolases"/>
    <property type="match status" value="1"/>
</dbReference>
<comment type="caution">
    <text evidence="3">The sequence shown here is derived from an EMBL/GenBank/DDBJ whole genome shotgun (WGS) entry which is preliminary data.</text>
</comment>
<accession>A0A4Y7S9Q7</accession>
<keyword evidence="1" id="KW-0175">Coiled coil</keyword>
<dbReference type="Gene3D" id="3.40.50.300">
    <property type="entry name" value="P-loop containing nucleotide triphosphate hydrolases"/>
    <property type="match status" value="1"/>
</dbReference>
<dbReference type="STRING" id="71717.A0A4Y7S9Q7"/>
<evidence type="ECO:0000313" key="3">
    <source>
        <dbReference type="EMBL" id="TEB18247.1"/>
    </source>
</evidence>
<dbReference type="GO" id="GO:0005525">
    <property type="term" value="F:GTP binding"/>
    <property type="evidence" value="ECO:0007669"/>
    <property type="project" value="InterPro"/>
</dbReference>
<gene>
    <name evidence="3" type="ORF">FA13DRAFT_1746234</name>
</gene>
<sequence length="345" mass="39278">MSMMKVNKKVPLTDSALLDARPTDIVIPIMGATGAGKSTFINLLLGHIGSQRARVRVGDQLASCTYDLESVVIEGQTTQGRVRPVNLTEQHRIVIVDTPGFDDTTASDFQILKRIANWLEESFRRNMILGGVIYLHDISQDRFSGTARRNLEMFNSLCGEAALDKVVLVTSKWSRHGGRDFKKRVEELQNVHWKEMLYPPQGGHGARVMQLTPQEVQGRQTLDRQEGASAWLVIHHILSQLDRRLTKKTLDDVLQIQDELVKRRKSIPETKAAKELREQLEAALRIQEEMLALESEAASGDPEAEKKLREKEGQLREMHDAIQQNKLSLWARITRKFRFQWLTGR</sequence>
<evidence type="ECO:0000313" key="4">
    <source>
        <dbReference type="Proteomes" id="UP000298030"/>
    </source>
</evidence>
<dbReference type="InterPro" id="IPR006073">
    <property type="entry name" value="GTP-bd"/>
</dbReference>
<proteinExistence type="predicted"/>